<keyword evidence="9" id="KW-1015">Disulfide bond</keyword>
<evidence type="ECO:0000313" key="13">
    <source>
        <dbReference type="EMBL" id="OGG00276.1"/>
    </source>
</evidence>
<evidence type="ECO:0000256" key="7">
    <source>
        <dbReference type="ARBA" id="ARBA00023002"/>
    </source>
</evidence>
<dbReference type="SUPFAM" id="SSF158442">
    <property type="entry name" value="DsbB-like"/>
    <property type="match status" value="1"/>
</dbReference>
<proteinExistence type="inferred from homology"/>
<name>A0A1F5YJD1_9BACT</name>
<keyword evidence="8 12" id="KW-0472">Membrane</keyword>
<keyword evidence="11" id="KW-0676">Redox-active center</keyword>
<feature type="transmembrane region" description="Helical" evidence="12">
    <location>
        <begin position="111"/>
        <end position="133"/>
    </location>
</feature>
<comment type="similarity">
    <text evidence="2">Belongs to the DsbB family. BdbC subfamily.</text>
</comment>
<evidence type="ECO:0000256" key="8">
    <source>
        <dbReference type="ARBA" id="ARBA00023136"/>
    </source>
</evidence>
<keyword evidence="3" id="KW-0813">Transport</keyword>
<evidence type="ECO:0000256" key="12">
    <source>
        <dbReference type="SAM" id="Phobius"/>
    </source>
</evidence>
<accession>A0A1F5YJD1</accession>
<keyword evidence="5" id="KW-0249">Electron transport</keyword>
<comment type="subcellular location">
    <subcellularLocation>
        <location evidence="1">Membrane</location>
        <topology evidence="1">Multi-pass membrane protein</topology>
    </subcellularLocation>
</comment>
<evidence type="ECO:0000256" key="6">
    <source>
        <dbReference type="ARBA" id="ARBA00022989"/>
    </source>
</evidence>
<evidence type="ECO:0000256" key="2">
    <source>
        <dbReference type="ARBA" id="ARBA00007602"/>
    </source>
</evidence>
<dbReference type="Gene3D" id="1.20.1550.10">
    <property type="entry name" value="DsbB-like"/>
    <property type="match status" value="1"/>
</dbReference>
<dbReference type="EMBL" id="MFJB01000027">
    <property type="protein sequence ID" value="OGG00276.1"/>
    <property type="molecule type" value="Genomic_DNA"/>
</dbReference>
<evidence type="ECO:0000256" key="5">
    <source>
        <dbReference type="ARBA" id="ARBA00022982"/>
    </source>
</evidence>
<dbReference type="Proteomes" id="UP000177396">
    <property type="component" value="Unassembled WGS sequence"/>
</dbReference>
<dbReference type="GO" id="GO:0015035">
    <property type="term" value="F:protein-disulfide reductase activity"/>
    <property type="evidence" value="ECO:0007669"/>
    <property type="project" value="InterPro"/>
</dbReference>
<dbReference type="InterPro" id="IPR003752">
    <property type="entry name" value="DiS_bond_form_DsbB/BdbC"/>
</dbReference>
<keyword evidence="4 12" id="KW-0812">Transmembrane</keyword>
<keyword evidence="6 12" id="KW-1133">Transmembrane helix</keyword>
<protein>
    <recommendedName>
        <fullName evidence="15">2-oxoglutarate dehydrogenase</fullName>
    </recommendedName>
</protein>
<evidence type="ECO:0000313" key="14">
    <source>
        <dbReference type="Proteomes" id="UP000177396"/>
    </source>
</evidence>
<dbReference type="PANTHER" id="PTHR43469">
    <property type="entry name" value="DISULFIDE FORMATION PROTEIN-RELATED"/>
    <property type="match status" value="1"/>
</dbReference>
<keyword evidence="10" id="KW-0143">Chaperone</keyword>
<comment type="caution">
    <text evidence="13">The sequence shown here is derived from an EMBL/GenBank/DDBJ whole genome shotgun (WGS) entry which is preliminary data.</text>
</comment>
<dbReference type="PANTHER" id="PTHR43469:SF1">
    <property type="entry name" value="SPBETA PROPHAGE-DERIVED DISULFIDE BOND FORMATION PROTEIN B"/>
    <property type="match status" value="1"/>
</dbReference>
<keyword evidence="7" id="KW-0560">Oxidoreductase</keyword>
<sequence length="148" mass="16846">MKLLSRYSFHFALIVSLIATLGSLFYSEIAKFEPCRLCWYQRIIMYPQVILISLAIIKKDRHLADYLMALSAVGVLISSYHYYLQRGGQSIFPCSVVGYSASCSTRFIMEFGYITIPMMALTAFILIIILMVISKIKPSPRIIKSSRV</sequence>
<dbReference type="GO" id="GO:0016020">
    <property type="term" value="C:membrane"/>
    <property type="evidence" value="ECO:0007669"/>
    <property type="project" value="UniProtKB-SubCell"/>
</dbReference>
<feature type="transmembrane region" description="Helical" evidence="12">
    <location>
        <begin position="39"/>
        <end position="57"/>
    </location>
</feature>
<evidence type="ECO:0000256" key="10">
    <source>
        <dbReference type="ARBA" id="ARBA00023186"/>
    </source>
</evidence>
<dbReference type="InterPro" id="IPR012187">
    <property type="entry name" value="Disulphide_bond_form_BdbC"/>
</dbReference>
<gene>
    <name evidence="13" type="ORF">A2153_04835</name>
</gene>
<reference evidence="13 14" key="1">
    <citation type="journal article" date="2016" name="Nat. Commun.">
        <title>Thousands of microbial genomes shed light on interconnected biogeochemical processes in an aquifer system.</title>
        <authorList>
            <person name="Anantharaman K."/>
            <person name="Brown C.T."/>
            <person name="Hug L.A."/>
            <person name="Sharon I."/>
            <person name="Castelle C.J."/>
            <person name="Probst A.J."/>
            <person name="Thomas B.C."/>
            <person name="Singh A."/>
            <person name="Wilkins M.J."/>
            <person name="Karaoz U."/>
            <person name="Brodie E.L."/>
            <person name="Williams K.H."/>
            <person name="Hubbard S.S."/>
            <person name="Banfield J.F."/>
        </authorList>
    </citation>
    <scope>NUCLEOTIDE SEQUENCE [LARGE SCALE GENOMIC DNA]</scope>
</reference>
<feature type="transmembrane region" description="Helical" evidence="12">
    <location>
        <begin position="64"/>
        <end position="83"/>
    </location>
</feature>
<dbReference type="AlphaFoldDB" id="A0A1F5YJD1"/>
<dbReference type="NCBIfam" id="NF002849">
    <property type="entry name" value="PRK03113.1"/>
    <property type="match status" value="1"/>
</dbReference>
<dbReference type="GO" id="GO:0006457">
    <property type="term" value="P:protein folding"/>
    <property type="evidence" value="ECO:0007669"/>
    <property type="project" value="InterPro"/>
</dbReference>
<organism evidence="13 14">
    <name type="scientific">Candidatus Gottesmanbacteria bacterium RBG_16_38_7b</name>
    <dbReference type="NCBI Taxonomy" id="1798372"/>
    <lineage>
        <taxon>Bacteria</taxon>
        <taxon>Candidatus Gottesmaniibacteriota</taxon>
    </lineage>
</organism>
<evidence type="ECO:0000256" key="3">
    <source>
        <dbReference type="ARBA" id="ARBA00022448"/>
    </source>
</evidence>
<dbReference type="PIRSF" id="PIRSF036659">
    <property type="entry name" value="BdbC"/>
    <property type="match status" value="1"/>
</dbReference>
<dbReference type="InterPro" id="IPR023380">
    <property type="entry name" value="DsbB-like_sf"/>
</dbReference>
<evidence type="ECO:0000256" key="1">
    <source>
        <dbReference type="ARBA" id="ARBA00004141"/>
    </source>
</evidence>
<dbReference type="Pfam" id="PF02600">
    <property type="entry name" value="DsbB"/>
    <property type="match status" value="1"/>
</dbReference>
<evidence type="ECO:0008006" key="15">
    <source>
        <dbReference type="Google" id="ProtNLM"/>
    </source>
</evidence>
<evidence type="ECO:0000256" key="9">
    <source>
        <dbReference type="ARBA" id="ARBA00023157"/>
    </source>
</evidence>
<evidence type="ECO:0000256" key="11">
    <source>
        <dbReference type="ARBA" id="ARBA00023284"/>
    </source>
</evidence>
<feature type="transmembrane region" description="Helical" evidence="12">
    <location>
        <begin position="7"/>
        <end position="27"/>
    </location>
</feature>
<evidence type="ECO:0000256" key="4">
    <source>
        <dbReference type="ARBA" id="ARBA00022692"/>
    </source>
</evidence>